<name>A0A9X0BNW3_9EURO</name>
<feature type="domain" description="Argonaute linker 1" evidence="2">
    <location>
        <begin position="473"/>
        <end position="528"/>
    </location>
</feature>
<proteinExistence type="predicted"/>
<dbReference type="GeneID" id="81627799"/>
<sequence>MNSILNSTLEPSLRGGKDCEKWLIEFRTTSAYHGIGDAIPVTEGPNIISRGAHAGRPCDIVDTISSSIRKARFVNVHEKSYRWPIGPWPKDKQLKEAGMVNFQHWVAGMEGWCMWLLTKFGEQEPWTKEEVHVCVAQLRRELQNPYHHVWHRVPASVILTSCQINPAAAAVAVEDLVAESLGTAVVAEDVAEAGEIHRATPFALLIVGAEVISVEPSAVAGVVVIIAAVETSGVAAEVVVLRALESLSEYYCFHGLFPMICLCISRTITLTSKSRSEGKPITPPDATVVKTEDAVAKALVASRQKNAKNATQAYPDRPGYGTLGRPVTLYANYLPFTSVGKLIFRYHVSIAAEGGREPGGRKARHIVRLLLEEHYCANLNSIATDYRSTLISVTKVAEGQFDVRYKDENDEEYPENPKVYKVTIQHTGDINPADLINYLTSTNAGSMLSSMPEIVQALNVILGHHPKSERSVASIGGNRHFSLQEGLKESSSLEGGLEVLRGFFVSVRAATARVLLNVQVKYLACYKSGPLEYVIQEWKASNFRASSYRMEAFLKRMRVCITHIKHKGKNGKERPARIKTISGLATPQDGSSAPNGPKVEGYGAGPYSVKFFLNAPGSQSARPSGGEGKGKKGKKGPPKAGPLPAGQYISVADFFRKEYNITVNPDFPVVNVGTRDKPVYLPVEVCEVEAGQPVKNKLSPKQTQNMLNFAVKGRMPAKNAQSIITKGVGVLGIGQPLNATLVSEPLPRLH</sequence>
<keyword evidence="4" id="KW-1185">Reference proteome</keyword>
<dbReference type="AlphaFoldDB" id="A0A9X0BNW3"/>
<dbReference type="SUPFAM" id="SSF101690">
    <property type="entry name" value="PAZ domain"/>
    <property type="match status" value="1"/>
</dbReference>
<dbReference type="Pfam" id="PF16486">
    <property type="entry name" value="ArgoN"/>
    <property type="match status" value="1"/>
</dbReference>
<dbReference type="GO" id="GO:0003723">
    <property type="term" value="F:RNA binding"/>
    <property type="evidence" value="ECO:0007669"/>
    <property type="project" value="InterPro"/>
</dbReference>
<evidence type="ECO:0000259" key="2">
    <source>
        <dbReference type="SMART" id="SM01163"/>
    </source>
</evidence>
<organism evidence="3 4">
    <name type="scientific">Penicillium diatomitis</name>
    <dbReference type="NCBI Taxonomy" id="2819901"/>
    <lineage>
        <taxon>Eukaryota</taxon>
        <taxon>Fungi</taxon>
        <taxon>Dikarya</taxon>
        <taxon>Ascomycota</taxon>
        <taxon>Pezizomycotina</taxon>
        <taxon>Eurotiomycetes</taxon>
        <taxon>Eurotiomycetidae</taxon>
        <taxon>Eurotiales</taxon>
        <taxon>Aspergillaceae</taxon>
        <taxon>Penicillium</taxon>
    </lineage>
</organism>
<reference evidence="3" key="2">
    <citation type="journal article" date="2023" name="IMA Fungus">
        <title>Comparative genomic study of the Penicillium genus elucidates a diverse pangenome and 15 lateral gene transfer events.</title>
        <authorList>
            <person name="Petersen C."/>
            <person name="Sorensen T."/>
            <person name="Nielsen M.R."/>
            <person name="Sondergaard T.E."/>
            <person name="Sorensen J.L."/>
            <person name="Fitzpatrick D.A."/>
            <person name="Frisvad J.C."/>
            <person name="Nielsen K.L."/>
        </authorList>
    </citation>
    <scope>NUCLEOTIDE SEQUENCE</scope>
    <source>
        <strain evidence="3">IBT 30728</strain>
    </source>
</reference>
<dbReference type="Proteomes" id="UP001148312">
    <property type="component" value="Unassembled WGS sequence"/>
</dbReference>
<protein>
    <recommendedName>
        <fullName evidence="2">Argonaute linker 1 domain-containing protein</fullName>
    </recommendedName>
</protein>
<dbReference type="InterPro" id="IPR036085">
    <property type="entry name" value="PAZ_dom_sf"/>
</dbReference>
<evidence type="ECO:0000313" key="3">
    <source>
        <dbReference type="EMBL" id="KAJ5475662.1"/>
    </source>
</evidence>
<dbReference type="Pfam" id="PF02170">
    <property type="entry name" value="PAZ"/>
    <property type="match status" value="1"/>
</dbReference>
<dbReference type="PANTHER" id="PTHR22891">
    <property type="entry name" value="EUKARYOTIC TRANSLATION INITIATION FACTOR 2C"/>
    <property type="match status" value="1"/>
</dbReference>
<evidence type="ECO:0000256" key="1">
    <source>
        <dbReference type="SAM" id="MobiDB-lite"/>
    </source>
</evidence>
<comment type="caution">
    <text evidence="3">The sequence shown here is derived from an EMBL/GenBank/DDBJ whole genome shotgun (WGS) entry which is preliminary data.</text>
</comment>
<dbReference type="RefSeq" id="XP_056787415.1">
    <property type="nucleotide sequence ID" value="XM_056937550.1"/>
</dbReference>
<evidence type="ECO:0000313" key="4">
    <source>
        <dbReference type="Proteomes" id="UP001148312"/>
    </source>
</evidence>
<dbReference type="InterPro" id="IPR032474">
    <property type="entry name" value="Argonaute_N"/>
</dbReference>
<dbReference type="CDD" id="cd02846">
    <property type="entry name" value="PAZ_argonaute_like"/>
    <property type="match status" value="1"/>
</dbReference>
<dbReference type="SMART" id="SM01163">
    <property type="entry name" value="DUF1785"/>
    <property type="match status" value="1"/>
</dbReference>
<accession>A0A9X0BNW3</accession>
<dbReference type="Pfam" id="PF08699">
    <property type="entry name" value="ArgoL1"/>
    <property type="match status" value="1"/>
</dbReference>
<feature type="region of interest" description="Disordered" evidence="1">
    <location>
        <begin position="617"/>
        <end position="642"/>
    </location>
</feature>
<dbReference type="InterPro" id="IPR003100">
    <property type="entry name" value="PAZ_dom"/>
</dbReference>
<dbReference type="EMBL" id="JAPWDQ010000011">
    <property type="protein sequence ID" value="KAJ5475662.1"/>
    <property type="molecule type" value="Genomic_DNA"/>
</dbReference>
<reference evidence="3" key="1">
    <citation type="submission" date="2022-12" db="EMBL/GenBank/DDBJ databases">
        <authorList>
            <person name="Petersen C."/>
        </authorList>
    </citation>
    <scope>NUCLEOTIDE SEQUENCE</scope>
    <source>
        <strain evidence="3">IBT 30728</strain>
    </source>
</reference>
<gene>
    <name evidence="3" type="ORF">N7539_007949</name>
</gene>
<dbReference type="InterPro" id="IPR014811">
    <property type="entry name" value="ArgoL1"/>
</dbReference>
<dbReference type="Gene3D" id="2.170.260.10">
    <property type="entry name" value="paz domain"/>
    <property type="match status" value="1"/>
</dbReference>